<dbReference type="Proteomes" id="UP001062846">
    <property type="component" value="Chromosome 9"/>
</dbReference>
<name>A0ACC0MEC1_RHOML</name>
<comment type="caution">
    <text evidence="1">The sequence shown here is derived from an EMBL/GenBank/DDBJ whole genome shotgun (WGS) entry which is preliminary data.</text>
</comment>
<reference evidence="1" key="1">
    <citation type="submission" date="2022-02" db="EMBL/GenBank/DDBJ databases">
        <title>Plant Genome Project.</title>
        <authorList>
            <person name="Zhang R.-G."/>
        </authorList>
    </citation>
    <scope>NUCLEOTIDE SEQUENCE</scope>
    <source>
        <strain evidence="1">AT1</strain>
    </source>
</reference>
<accession>A0ACC0MEC1</accession>
<organism evidence="1 2">
    <name type="scientific">Rhododendron molle</name>
    <name type="common">Chinese azalea</name>
    <name type="synonym">Azalea mollis</name>
    <dbReference type="NCBI Taxonomy" id="49168"/>
    <lineage>
        <taxon>Eukaryota</taxon>
        <taxon>Viridiplantae</taxon>
        <taxon>Streptophyta</taxon>
        <taxon>Embryophyta</taxon>
        <taxon>Tracheophyta</taxon>
        <taxon>Spermatophyta</taxon>
        <taxon>Magnoliopsida</taxon>
        <taxon>eudicotyledons</taxon>
        <taxon>Gunneridae</taxon>
        <taxon>Pentapetalae</taxon>
        <taxon>asterids</taxon>
        <taxon>Ericales</taxon>
        <taxon>Ericaceae</taxon>
        <taxon>Ericoideae</taxon>
        <taxon>Rhodoreae</taxon>
        <taxon>Rhododendron</taxon>
    </lineage>
</organism>
<protein>
    <submittedName>
        <fullName evidence="1">Uncharacterized protein</fullName>
    </submittedName>
</protein>
<dbReference type="EMBL" id="CM046396">
    <property type="protein sequence ID" value="KAI8539302.1"/>
    <property type="molecule type" value="Genomic_DNA"/>
</dbReference>
<proteinExistence type="predicted"/>
<sequence>MGRCLDISKVQIAEARVPESCFSAADCGHLCGVSGDCVNGVCTCGKGVPGTYAVRRLEQQPPEYCTTDAQCRTPLHPSFRCVNGKCKCPKGAICLDQQIS</sequence>
<evidence type="ECO:0000313" key="2">
    <source>
        <dbReference type="Proteomes" id="UP001062846"/>
    </source>
</evidence>
<evidence type="ECO:0000313" key="1">
    <source>
        <dbReference type="EMBL" id="KAI8539302.1"/>
    </source>
</evidence>
<keyword evidence="2" id="KW-1185">Reference proteome</keyword>
<gene>
    <name evidence="1" type="ORF">RHMOL_Rhmol09G0171100</name>
</gene>